<keyword evidence="3" id="KW-1185">Reference proteome</keyword>
<proteinExistence type="predicted"/>
<comment type="caution">
    <text evidence="2">The sequence shown here is derived from an EMBL/GenBank/DDBJ whole genome shotgun (WGS) entry which is preliminary data.</text>
</comment>
<gene>
    <name evidence="2" type="ORF">BDN71DRAFT_1440871</name>
</gene>
<organism evidence="2 3">
    <name type="scientific">Pleurotus eryngii</name>
    <name type="common">Boletus of the steppes</name>
    <dbReference type="NCBI Taxonomy" id="5323"/>
    <lineage>
        <taxon>Eukaryota</taxon>
        <taxon>Fungi</taxon>
        <taxon>Dikarya</taxon>
        <taxon>Basidiomycota</taxon>
        <taxon>Agaricomycotina</taxon>
        <taxon>Agaricomycetes</taxon>
        <taxon>Agaricomycetidae</taxon>
        <taxon>Agaricales</taxon>
        <taxon>Pleurotineae</taxon>
        <taxon>Pleurotaceae</taxon>
        <taxon>Pleurotus</taxon>
    </lineage>
</organism>
<dbReference type="EMBL" id="MU154528">
    <property type="protein sequence ID" value="KAF9500263.1"/>
    <property type="molecule type" value="Genomic_DNA"/>
</dbReference>
<evidence type="ECO:0008006" key="4">
    <source>
        <dbReference type="Google" id="ProtNLM"/>
    </source>
</evidence>
<name>A0A9P6A6Z7_PLEER</name>
<accession>A0A9P6A6Z7</accession>
<evidence type="ECO:0000256" key="1">
    <source>
        <dbReference type="SAM" id="SignalP"/>
    </source>
</evidence>
<evidence type="ECO:0000313" key="3">
    <source>
        <dbReference type="Proteomes" id="UP000807025"/>
    </source>
</evidence>
<reference evidence="2" key="1">
    <citation type="submission" date="2020-11" db="EMBL/GenBank/DDBJ databases">
        <authorList>
            <consortium name="DOE Joint Genome Institute"/>
            <person name="Ahrendt S."/>
            <person name="Riley R."/>
            <person name="Andreopoulos W."/>
            <person name="Labutti K."/>
            <person name="Pangilinan J."/>
            <person name="Ruiz-Duenas F.J."/>
            <person name="Barrasa J.M."/>
            <person name="Sanchez-Garcia M."/>
            <person name="Camarero S."/>
            <person name="Miyauchi S."/>
            <person name="Serrano A."/>
            <person name="Linde D."/>
            <person name="Babiker R."/>
            <person name="Drula E."/>
            <person name="Ayuso-Fernandez I."/>
            <person name="Pacheco R."/>
            <person name="Padilla G."/>
            <person name="Ferreira P."/>
            <person name="Barriuso J."/>
            <person name="Kellner H."/>
            <person name="Castanera R."/>
            <person name="Alfaro M."/>
            <person name="Ramirez L."/>
            <person name="Pisabarro A.G."/>
            <person name="Kuo A."/>
            <person name="Tritt A."/>
            <person name="Lipzen A."/>
            <person name="He G."/>
            <person name="Yan M."/>
            <person name="Ng V."/>
            <person name="Cullen D."/>
            <person name="Martin F."/>
            <person name="Rosso M.-N."/>
            <person name="Henrissat B."/>
            <person name="Hibbett D."/>
            <person name="Martinez A.T."/>
            <person name="Grigoriev I.V."/>
        </authorList>
    </citation>
    <scope>NUCLEOTIDE SEQUENCE</scope>
    <source>
        <strain evidence="2">ATCC 90797</strain>
    </source>
</reference>
<evidence type="ECO:0000313" key="2">
    <source>
        <dbReference type="EMBL" id="KAF9500263.1"/>
    </source>
</evidence>
<feature type="chain" id="PRO_5040418215" description="Secreted protein" evidence="1">
    <location>
        <begin position="19"/>
        <end position="73"/>
    </location>
</feature>
<sequence length="73" mass="7872">MALRGVVLVISLINCSSADFYAGMPLIATLNPSDTRRRAMPLQMSSAAPAIIATPLKDGSDVWRVFFTSQKVC</sequence>
<feature type="signal peptide" evidence="1">
    <location>
        <begin position="1"/>
        <end position="18"/>
    </location>
</feature>
<dbReference type="AlphaFoldDB" id="A0A9P6A6Z7"/>
<keyword evidence="1" id="KW-0732">Signal</keyword>
<protein>
    <recommendedName>
        <fullName evidence="4">Secreted protein</fullName>
    </recommendedName>
</protein>
<dbReference type="Proteomes" id="UP000807025">
    <property type="component" value="Unassembled WGS sequence"/>
</dbReference>